<dbReference type="InterPro" id="IPR000225">
    <property type="entry name" value="Armadillo"/>
</dbReference>
<keyword evidence="7" id="KW-0653">Protein transport</keyword>
<gene>
    <name evidence="11" type="ORF">DBRI1063_LOCUS15083</name>
</gene>
<dbReference type="FunFam" id="1.25.10.10:FF:000027">
    <property type="entry name" value="Importin subunit beta-1"/>
    <property type="match status" value="1"/>
</dbReference>
<evidence type="ECO:0000256" key="8">
    <source>
        <dbReference type="ARBA" id="ARBA00023242"/>
    </source>
</evidence>
<dbReference type="InterPro" id="IPR016024">
    <property type="entry name" value="ARM-type_fold"/>
</dbReference>
<dbReference type="AlphaFoldDB" id="A0A6U3SM86"/>
<dbReference type="GO" id="GO:0006606">
    <property type="term" value="P:protein import into nucleus"/>
    <property type="evidence" value="ECO:0007669"/>
    <property type="project" value="InterPro"/>
</dbReference>
<accession>A0A6U3SM86</accession>
<dbReference type="SUPFAM" id="SSF48371">
    <property type="entry name" value="ARM repeat"/>
    <property type="match status" value="1"/>
</dbReference>
<comment type="subcellular location">
    <subcellularLocation>
        <location evidence="2">Cytoplasm</location>
    </subcellularLocation>
    <subcellularLocation>
        <location evidence="1">Nucleus envelope</location>
    </subcellularLocation>
</comment>
<dbReference type="PANTHER" id="PTHR10527">
    <property type="entry name" value="IMPORTIN BETA"/>
    <property type="match status" value="1"/>
</dbReference>
<reference evidence="11" key="1">
    <citation type="submission" date="2021-01" db="EMBL/GenBank/DDBJ databases">
        <authorList>
            <person name="Corre E."/>
            <person name="Pelletier E."/>
            <person name="Niang G."/>
            <person name="Scheremetjew M."/>
            <person name="Finn R."/>
            <person name="Kale V."/>
            <person name="Holt S."/>
            <person name="Cochrane G."/>
            <person name="Meng A."/>
            <person name="Brown T."/>
            <person name="Cohen L."/>
        </authorList>
    </citation>
    <scope>NUCLEOTIDE SEQUENCE</scope>
    <source>
        <strain evidence="11">Pop2</strain>
    </source>
</reference>
<dbReference type="Pfam" id="PF03810">
    <property type="entry name" value="IBN_N"/>
    <property type="match status" value="1"/>
</dbReference>
<dbReference type="InterPro" id="IPR011989">
    <property type="entry name" value="ARM-like"/>
</dbReference>
<evidence type="ECO:0000256" key="6">
    <source>
        <dbReference type="ARBA" id="ARBA00022737"/>
    </source>
</evidence>
<proteinExistence type="inferred from homology"/>
<dbReference type="EMBL" id="HBGN01023633">
    <property type="protein sequence ID" value="CAD9338061.1"/>
    <property type="molecule type" value="Transcribed_RNA"/>
</dbReference>
<dbReference type="PROSITE" id="PS50166">
    <property type="entry name" value="IMPORTIN_B_NT"/>
    <property type="match status" value="1"/>
</dbReference>
<dbReference type="InterPro" id="IPR001494">
    <property type="entry name" value="Importin-beta_N"/>
</dbReference>
<feature type="domain" description="Importin N-terminal" evidence="10">
    <location>
        <begin position="22"/>
        <end position="102"/>
    </location>
</feature>
<keyword evidence="6" id="KW-0677">Repeat</keyword>
<keyword evidence="4" id="KW-0813">Transport</keyword>
<name>A0A6U3SM86_9STRA</name>
<comment type="similarity">
    <text evidence="3">Belongs to the importin beta family. Importin beta-1 subfamily.</text>
</comment>
<evidence type="ECO:0000256" key="5">
    <source>
        <dbReference type="ARBA" id="ARBA00022490"/>
    </source>
</evidence>
<dbReference type="Pfam" id="PF13513">
    <property type="entry name" value="HEAT_EZ"/>
    <property type="match status" value="1"/>
</dbReference>
<evidence type="ECO:0000313" key="11">
    <source>
        <dbReference type="EMBL" id="CAD9338061.1"/>
    </source>
</evidence>
<evidence type="ECO:0000256" key="3">
    <source>
        <dbReference type="ARBA" id="ARBA00010907"/>
    </source>
</evidence>
<sequence length="871" mass="95528">MADLTATLLGCQNPDPSVRTAAEQALQNAENTNLPEFCLALVTELSTEGKDLAARQLAGLHFKNLLVAKDEALQTARHDKWKAMDPAARASVKTCLLASLRSPETAPRHTAAQACAEVAAVELPYNEWQEFLATLMENVTSNDQPDGVKISSLECLGFTCERLAVIDNAPDIAPDTTDRMLTTIVDGIRNDRPDAIRFAAATALRNSLLFTRKNMENENERNMIMQTICEATQSADSRVRGAAYECISQITFQYYDKLQPYMQTLFQLTFNTIKNDEESVALQAIEFWSTLCDEEMELIDEAAECAERGIPVESGRECVRYVAAALEHLVPLLTETLTKQDEDADVDEDTWNLSMAGATCLSLVANTVEDLVVPVIMPFVQSNIQSDNWRLREAAIMAFSSVLEGPSMEIIGPYVNQSIPVLLNALSDPHVLVKDTTAWAIGRICELHVRAIPEETFPQLVNVLMSKLLSETPRVSSQASFALHNLAAAFAGDEAAAASGTNALSAYMPALLQTLLQVTDRKDADESNLRVAAFEAVSVLIQNSAPDCKPLLLQLLPVIIGRLSQSFSLPVLTNEDREQKEGLQGLLCGLIQVITLKVTKEDIMPHADSIMTNLLQVLQTKNATCHEEAFSATSAIADQMEADFEKYLLALQPFLMMGLQNFEAYHVCTIAVGLVGDIARSVEAKIQPFCDEIMSALMQSLQNQSLHRSVKPPVLSCFGDIAMAIGAAFEPYLQVSLMMLLQASQTRAPDDDEELIEYVNSLREGILEAYTGIIQGLKDGDRVEVLVPYVDAIMTFLEVLSVDETRDYEVLGKACGLVGDFASTMGGRIRDQMSRPFVAKLLREGHESGDETIIDTCTWANGVVAQILQQP</sequence>
<evidence type="ECO:0000256" key="9">
    <source>
        <dbReference type="PROSITE-ProRule" id="PRU00259"/>
    </source>
</evidence>
<organism evidence="11">
    <name type="scientific">Ditylum brightwellii</name>
    <dbReference type="NCBI Taxonomy" id="49249"/>
    <lineage>
        <taxon>Eukaryota</taxon>
        <taxon>Sar</taxon>
        <taxon>Stramenopiles</taxon>
        <taxon>Ochrophyta</taxon>
        <taxon>Bacillariophyta</taxon>
        <taxon>Mediophyceae</taxon>
        <taxon>Lithodesmiophycidae</taxon>
        <taxon>Lithodesmiales</taxon>
        <taxon>Lithodesmiaceae</taxon>
        <taxon>Ditylum</taxon>
    </lineage>
</organism>
<dbReference type="Gene3D" id="1.25.10.10">
    <property type="entry name" value="Leucine-rich Repeat Variant"/>
    <property type="match status" value="1"/>
</dbReference>
<evidence type="ECO:0000256" key="7">
    <source>
        <dbReference type="ARBA" id="ARBA00022927"/>
    </source>
</evidence>
<dbReference type="InterPro" id="IPR058584">
    <property type="entry name" value="IMB1_TNPO1-like_TPR"/>
</dbReference>
<evidence type="ECO:0000256" key="1">
    <source>
        <dbReference type="ARBA" id="ARBA00004259"/>
    </source>
</evidence>
<dbReference type="Pfam" id="PF25574">
    <property type="entry name" value="TPR_IMB1"/>
    <property type="match status" value="1"/>
</dbReference>
<feature type="repeat" description="ARM" evidence="9">
    <location>
        <begin position="455"/>
        <end position="501"/>
    </location>
</feature>
<dbReference type="SMART" id="SM00913">
    <property type="entry name" value="IBN_N"/>
    <property type="match status" value="1"/>
</dbReference>
<dbReference type="GO" id="GO:0005635">
    <property type="term" value="C:nuclear envelope"/>
    <property type="evidence" value="ECO:0007669"/>
    <property type="project" value="UniProtKB-SubCell"/>
</dbReference>
<protein>
    <recommendedName>
        <fullName evidence="10">Importin N-terminal domain-containing protein</fullName>
    </recommendedName>
</protein>
<dbReference type="PROSITE" id="PS50176">
    <property type="entry name" value="ARM_REPEAT"/>
    <property type="match status" value="1"/>
</dbReference>
<dbReference type="InterPro" id="IPR040122">
    <property type="entry name" value="Importin_beta"/>
</dbReference>
<keyword evidence="8" id="KW-0539">Nucleus</keyword>
<dbReference type="GO" id="GO:0031267">
    <property type="term" value="F:small GTPase binding"/>
    <property type="evidence" value="ECO:0007669"/>
    <property type="project" value="InterPro"/>
</dbReference>
<evidence type="ECO:0000256" key="2">
    <source>
        <dbReference type="ARBA" id="ARBA00004496"/>
    </source>
</evidence>
<evidence type="ECO:0000259" key="10">
    <source>
        <dbReference type="PROSITE" id="PS50166"/>
    </source>
</evidence>
<keyword evidence="5" id="KW-0963">Cytoplasm</keyword>
<evidence type="ECO:0000256" key="4">
    <source>
        <dbReference type="ARBA" id="ARBA00022448"/>
    </source>
</evidence>
<dbReference type="GO" id="GO:0005737">
    <property type="term" value="C:cytoplasm"/>
    <property type="evidence" value="ECO:0007669"/>
    <property type="project" value="UniProtKB-SubCell"/>
</dbReference>